<reference evidence="10" key="1">
    <citation type="submission" date="2016-10" db="EMBL/GenBank/DDBJ databases">
        <authorList>
            <person name="Varghese N."/>
            <person name="Submissions S."/>
        </authorList>
    </citation>
    <scope>NUCLEOTIDE SEQUENCE [LARGE SCALE GENOMIC DNA]</scope>
    <source>
        <strain evidence="10">DSM 21772</strain>
    </source>
</reference>
<evidence type="ECO:0000259" key="8">
    <source>
        <dbReference type="PROSITE" id="PS50928"/>
    </source>
</evidence>
<dbReference type="PANTHER" id="PTHR43163:SF6">
    <property type="entry name" value="DIPEPTIDE TRANSPORT SYSTEM PERMEASE PROTEIN DPPB-RELATED"/>
    <property type="match status" value="1"/>
</dbReference>
<feature type="transmembrane region" description="Helical" evidence="7">
    <location>
        <begin position="183"/>
        <end position="203"/>
    </location>
</feature>
<dbReference type="GO" id="GO:0071916">
    <property type="term" value="F:dipeptide transmembrane transporter activity"/>
    <property type="evidence" value="ECO:0007669"/>
    <property type="project" value="TreeGrafter"/>
</dbReference>
<proteinExistence type="inferred from homology"/>
<protein>
    <submittedName>
        <fullName evidence="9">Peptide/nickel transport system permease protein</fullName>
    </submittedName>
</protein>
<feature type="transmembrane region" description="Helical" evidence="7">
    <location>
        <begin position="245"/>
        <end position="267"/>
    </location>
</feature>
<evidence type="ECO:0000256" key="6">
    <source>
        <dbReference type="ARBA" id="ARBA00023136"/>
    </source>
</evidence>
<feature type="transmembrane region" description="Helical" evidence="7">
    <location>
        <begin position="92"/>
        <end position="115"/>
    </location>
</feature>
<keyword evidence="5 7" id="KW-1133">Transmembrane helix</keyword>
<evidence type="ECO:0000256" key="1">
    <source>
        <dbReference type="ARBA" id="ARBA00004651"/>
    </source>
</evidence>
<dbReference type="SUPFAM" id="SSF161098">
    <property type="entry name" value="MetI-like"/>
    <property type="match status" value="1"/>
</dbReference>
<gene>
    <name evidence="9" type="ORF">SAMN04489834_0919</name>
</gene>
<keyword evidence="3" id="KW-1003">Cell membrane</keyword>
<evidence type="ECO:0000256" key="5">
    <source>
        <dbReference type="ARBA" id="ARBA00022989"/>
    </source>
</evidence>
<dbReference type="InterPro" id="IPR045621">
    <property type="entry name" value="BPD_transp_1_N"/>
</dbReference>
<dbReference type="Gene3D" id="1.10.3720.10">
    <property type="entry name" value="MetI-like"/>
    <property type="match status" value="1"/>
</dbReference>
<comment type="similarity">
    <text evidence="7">Belongs to the binding-protein-dependent transport system permease family.</text>
</comment>
<dbReference type="PANTHER" id="PTHR43163">
    <property type="entry name" value="DIPEPTIDE TRANSPORT SYSTEM PERMEASE PROTEIN DPPB-RELATED"/>
    <property type="match status" value="1"/>
</dbReference>
<keyword evidence="2 7" id="KW-0813">Transport</keyword>
<keyword evidence="10" id="KW-1185">Reference proteome</keyword>
<keyword evidence="4 7" id="KW-0812">Transmembrane</keyword>
<dbReference type="Proteomes" id="UP000181956">
    <property type="component" value="Chromosome I"/>
</dbReference>
<evidence type="ECO:0000313" key="9">
    <source>
        <dbReference type="EMBL" id="SDS13081.1"/>
    </source>
</evidence>
<evidence type="ECO:0000313" key="10">
    <source>
        <dbReference type="Proteomes" id="UP000181956"/>
    </source>
</evidence>
<accession>A0A1H1PP46</accession>
<dbReference type="AlphaFoldDB" id="A0A1H1PP46"/>
<dbReference type="CDD" id="cd06261">
    <property type="entry name" value="TM_PBP2"/>
    <property type="match status" value="1"/>
</dbReference>
<feature type="domain" description="ABC transmembrane type-1" evidence="8">
    <location>
        <begin position="96"/>
        <end position="310"/>
    </location>
</feature>
<dbReference type="RefSeq" id="WP_231919342.1">
    <property type="nucleotide sequence ID" value="NZ_LT629742.1"/>
</dbReference>
<dbReference type="Pfam" id="PF19300">
    <property type="entry name" value="BPD_transp_1_N"/>
    <property type="match status" value="1"/>
</dbReference>
<keyword evidence="6 7" id="KW-0472">Membrane</keyword>
<dbReference type="EMBL" id="LT629742">
    <property type="protein sequence ID" value="SDS13081.1"/>
    <property type="molecule type" value="Genomic_DNA"/>
</dbReference>
<dbReference type="STRING" id="412690.SAMN04489834_0919"/>
<dbReference type="InterPro" id="IPR000515">
    <property type="entry name" value="MetI-like"/>
</dbReference>
<dbReference type="PROSITE" id="PS50928">
    <property type="entry name" value="ABC_TM1"/>
    <property type="match status" value="1"/>
</dbReference>
<evidence type="ECO:0000256" key="7">
    <source>
        <dbReference type="RuleBase" id="RU363032"/>
    </source>
</evidence>
<evidence type="ECO:0000256" key="2">
    <source>
        <dbReference type="ARBA" id="ARBA00022448"/>
    </source>
</evidence>
<evidence type="ECO:0000256" key="4">
    <source>
        <dbReference type="ARBA" id="ARBA00022692"/>
    </source>
</evidence>
<name>A0A1H1PP46_9MICO</name>
<sequence length="323" mass="35197">MLFRFLLPRIGFGLLVLFLLSIFVFVLFYVSPSDPARIIAGDKATEALMEQIRVKLGLDQPIYVQYLKFVGGLLQGDLGYSYRSNVPVADLIVARIPATLSLVFGGMVLWLAIGIPIGISSAKRPGSLRDRIGQSFAIIGISFPTFVLGMVALYTLYFLPTRFGVMLFPPSGYVPLTAGAGQWAWHLILPWTTLALVVAAVYARLTRGQMLEVLGQDYIRTARAKGLSERRVIYRHAFRSAMPPLVTQLGIDIGLLLGGVIVIEQVFGLLGLGSLAVTSVNNQDRPVVIAIVLLGGVFVVTVNIIIDTLYALMDSRVRTSGRA</sequence>
<feature type="transmembrane region" description="Helical" evidence="7">
    <location>
        <begin position="136"/>
        <end position="159"/>
    </location>
</feature>
<comment type="subcellular location">
    <subcellularLocation>
        <location evidence="1 7">Cell membrane</location>
        <topology evidence="1 7">Multi-pass membrane protein</topology>
    </subcellularLocation>
</comment>
<feature type="transmembrane region" description="Helical" evidence="7">
    <location>
        <begin position="12"/>
        <end position="30"/>
    </location>
</feature>
<dbReference type="Pfam" id="PF00528">
    <property type="entry name" value="BPD_transp_1"/>
    <property type="match status" value="1"/>
</dbReference>
<dbReference type="InterPro" id="IPR035906">
    <property type="entry name" value="MetI-like_sf"/>
</dbReference>
<organism evidence="9 10">
    <name type="scientific">Microterricola viridarii</name>
    <dbReference type="NCBI Taxonomy" id="412690"/>
    <lineage>
        <taxon>Bacteria</taxon>
        <taxon>Bacillati</taxon>
        <taxon>Actinomycetota</taxon>
        <taxon>Actinomycetes</taxon>
        <taxon>Micrococcales</taxon>
        <taxon>Microbacteriaceae</taxon>
        <taxon>Microterricola</taxon>
    </lineage>
</organism>
<feature type="transmembrane region" description="Helical" evidence="7">
    <location>
        <begin position="287"/>
        <end position="312"/>
    </location>
</feature>
<evidence type="ECO:0000256" key="3">
    <source>
        <dbReference type="ARBA" id="ARBA00022475"/>
    </source>
</evidence>
<dbReference type="GO" id="GO:0005886">
    <property type="term" value="C:plasma membrane"/>
    <property type="evidence" value="ECO:0007669"/>
    <property type="project" value="UniProtKB-SubCell"/>
</dbReference>